<sequence length="127" mass="14339">MSVVKIVNPTPYDWRGTQCFIDGHKVPRVKSVDFHVAVDEVPTFNFEMMGKPDIEMECLAQISVSSESIADAISVLRHELLQHGEIYQGFKSSLKSALEIYSTCGLPFEPEEETAEKILDFMIGEER</sequence>
<evidence type="ECO:0000313" key="1">
    <source>
        <dbReference type="EMBL" id="DAF43392.1"/>
    </source>
</evidence>
<organism evidence="1">
    <name type="scientific">Siphoviridae sp. ctEJG5</name>
    <dbReference type="NCBI Taxonomy" id="2827814"/>
    <lineage>
        <taxon>Viruses</taxon>
        <taxon>Duplodnaviria</taxon>
        <taxon>Heunggongvirae</taxon>
        <taxon>Uroviricota</taxon>
        <taxon>Caudoviricetes</taxon>
    </lineage>
</organism>
<reference evidence="1" key="1">
    <citation type="journal article" date="2021" name="Proc. Natl. Acad. Sci. U.S.A.">
        <title>A Catalog of Tens of Thousands of Viruses from Human Metagenomes Reveals Hidden Associations with Chronic Diseases.</title>
        <authorList>
            <person name="Tisza M.J."/>
            <person name="Buck C.B."/>
        </authorList>
    </citation>
    <scope>NUCLEOTIDE SEQUENCE</scope>
    <source>
        <strain evidence="1">CtEJG5</strain>
    </source>
</reference>
<proteinExistence type="predicted"/>
<protein>
    <submittedName>
        <fullName evidence="1">Uncharacterized protein</fullName>
    </submittedName>
</protein>
<dbReference type="EMBL" id="BK032506">
    <property type="protein sequence ID" value="DAF43392.1"/>
    <property type="molecule type" value="Genomic_DNA"/>
</dbReference>
<name>A0A8S5RXK9_9CAUD</name>
<accession>A0A8S5RXK9</accession>